<sequence>MGKFIVLFHKDPVIDFTNTQDLFEAIEAIHCVSGDVLVITNVSPPSFTEIERQRTIRRRKFRWRRYEAEARTLVIAIPSGVYEFLHRQLYKEFEKQLRVNGVPEDAWLEKAATYFRSNHPGSGGGGGGEGDSTGAPKSRRLGYDGWPTLVILAGASESLNQLRADMRWWFVASTHDVKIAILARFDQRQFRIILEKWEEQAATLRPVLQQVITITRDATTPVSYNVSSSALVLEFRLLFLRNPSPLEKDVVISVQSLQEYAELVWSEV</sequence>
<gene>
    <name evidence="1" type="ORF">F4820DRAFT_456753</name>
</gene>
<evidence type="ECO:0000313" key="2">
    <source>
        <dbReference type="Proteomes" id="UP001497700"/>
    </source>
</evidence>
<evidence type="ECO:0000313" key="1">
    <source>
        <dbReference type="EMBL" id="KAI4867707.1"/>
    </source>
</evidence>
<proteinExistence type="predicted"/>
<comment type="caution">
    <text evidence="1">The sequence shown here is derived from an EMBL/GenBank/DDBJ whole genome shotgun (WGS) entry which is preliminary data.</text>
</comment>
<name>A0ACB9Z8R8_9PEZI</name>
<accession>A0ACB9Z8R8</accession>
<keyword evidence="2" id="KW-1185">Reference proteome</keyword>
<dbReference type="EMBL" id="MU393444">
    <property type="protein sequence ID" value="KAI4867707.1"/>
    <property type="molecule type" value="Genomic_DNA"/>
</dbReference>
<protein>
    <submittedName>
        <fullName evidence="1">Uncharacterized protein</fullName>
    </submittedName>
</protein>
<reference evidence="1 2" key="1">
    <citation type="journal article" date="2022" name="New Phytol.">
        <title>Ecological generalism drives hyperdiversity of secondary metabolite gene clusters in xylarialean endophytes.</title>
        <authorList>
            <person name="Franco M.E.E."/>
            <person name="Wisecaver J.H."/>
            <person name="Arnold A.E."/>
            <person name="Ju Y.M."/>
            <person name="Slot J.C."/>
            <person name="Ahrendt S."/>
            <person name="Moore L.P."/>
            <person name="Eastman K.E."/>
            <person name="Scott K."/>
            <person name="Konkel Z."/>
            <person name="Mondo S.J."/>
            <person name="Kuo A."/>
            <person name="Hayes R.D."/>
            <person name="Haridas S."/>
            <person name="Andreopoulos B."/>
            <person name="Riley R."/>
            <person name="LaButti K."/>
            <person name="Pangilinan J."/>
            <person name="Lipzen A."/>
            <person name="Amirebrahimi M."/>
            <person name="Yan J."/>
            <person name="Adam C."/>
            <person name="Keymanesh K."/>
            <person name="Ng V."/>
            <person name="Louie K."/>
            <person name="Northen T."/>
            <person name="Drula E."/>
            <person name="Henrissat B."/>
            <person name="Hsieh H.M."/>
            <person name="Youens-Clark K."/>
            <person name="Lutzoni F."/>
            <person name="Miadlikowska J."/>
            <person name="Eastwood D.C."/>
            <person name="Hamelin R.C."/>
            <person name="Grigoriev I.V."/>
            <person name="U'Ren J.M."/>
        </authorList>
    </citation>
    <scope>NUCLEOTIDE SEQUENCE [LARGE SCALE GENOMIC DNA]</scope>
    <source>
        <strain evidence="1 2">CBS 119005</strain>
    </source>
</reference>
<organism evidence="1 2">
    <name type="scientific">Hypoxylon rubiginosum</name>
    <dbReference type="NCBI Taxonomy" id="110542"/>
    <lineage>
        <taxon>Eukaryota</taxon>
        <taxon>Fungi</taxon>
        <taxon>Dikarya</taxon>
        <taxon>Ascomycota</taxon>
        <taxon>Pezizomycotina</taxon>
        <taxon>Sordariomycetes</taxon>
        <taxon>Xylariomycetidae</taxon>
        <taxon>Xylariales</taxon>
        <taxon>Hypoxylaceae</taxon>
        <taxon>Hypoxylon</taxon>
    </lineage>
</organism>
<dbReference type="Proteomes" id="UP001497700">
    <property type="component" value="Unassembled WGS sequence"/>
</dbReference>